<keyword evidence="3" id="KW-0732">Signal</keyword>
<feature type="compositionally biased region" description="Polar residues" evidence="1">
    <location>
        <begin position="1691"/>
        <end position="1707"/>
    </location>
</feature>
<feature type="signal peptide" evidence="3">
    <location>
        <begin position="1"/>
        <end position="26"/>
    </location>
</feature>
<feature type="domain" description="PKD/REJ-like" evidence="4">
    <location>
        <begin position="591"/>
        <end position="994"/>
    </location>
</feature>
<proteinExistence type="predicted"/>
<sequence>MMKAMMVPVASLALLTVSVVLRPVSASTSGLKCSTIKSAYVNLCGYCVGGSTGLQDSEGQDTCNICYGSNECTKCNDEAKEGCAAQSFPLKFDLAVHERSYKLYPQSSLLKENLENYACVVKPQDDSSVSERTEEELTNTLVLENVPYIEIDSKEMKIGHYVVKCYDNMSKEVVFNTTFEVVDSGSFTITSMSPEMVMLNVPFKAVFNGTFSSEKALICFTRINDLIENIVSARLLSDGLVECDPMIVHDKAVSVGISETLEAALDCLSKINMRKLVIHNSDLLIKKSTFSSDLRLIFIQFDQNINPSSDCMKAFSPETISLFGKGWQCWIRADQIVLQLGEDPIIHPGSRISLSPTNNIQQISSDIKDVQPSQVYTTIVDDVTDQVVEPVYNVLAPRVACYGIRHSSMQSLFYARKMKRDDTKEAMVDGNSVTVLEVQQLGGQTLLYNWSVSFSPSSNINALSQRDILMTWLSVRTLDRSVRGITSNRISLNNSLMLSNVDYTITVKGTNALGMSGEEKKIPLRLQDRKPFSGEHRARTSERIIDACTSGTPLDVVLSCSPATFSDVEYRVEALTSCCDGNLNSDILGQIGYAWSIKSYNGTQVNIGHHQRKYLNIPSGTFRGGERYKITCNLYHKTLNKPLGFASTSVVILERGIKTNINVSGVGISTLQPLILDASGSVDLDNKMGSLQFEWSCRMISSEPERVGYGDNQCYVPTQRKKLVQEAYAAAFRKAILHLPAGSLPVGRYSFSIKVSRTSQKSKPISNVMTIEVAILGGSAPLVYIPTRNPGNIENPYAHVINPDDGVTLTGIVLGTKAGCQIYWKGVDQPGYITTNKTLLRHEPLRAITTSEKPQEISAEILPGLVGDAKYRFRLSAICKSSAGKVELSYVDVDIITDAPPVVKPLSVEPLEGEALVTEYKFSTQPAYDDLLDYPLRYIFGFQILDESSTIPSPPKFFHSSSQKLSTTTYLPALSLATTKIQSLLRVCDIRHICHTVEGPVVSSNAPKQLTTGHVELLSEGFSTFLAAEEYEDAIMLVESSMTTLEVLDDKSLYKLASKRVENAVNTQLDSYEKRLDASPDEVNAALRFLKAANAALKHGSFSQETLQRLVAFKDKILSILNDQTKLSTEYQNNFRKRRQTQTDEEIPRNILQPEMVRTFLSVSEVAIFNLSDTEKALNEKRKLLQNVSFFMDSLCRGLRNSVPLFIGSKVVSFSVQRLNMQIKYKDDLAIPDWRSSKSGGVPVNATAQICLGEDVRFLLGGSMVCMGAAFYPMDLLTEVAQISMKSIKRHSSVYHVKIIPNASQKVTNPEDNDGLDVKRQTVRVTIPIWSEQIAGGLHLECRVWLHGTWDPKACKYTKIATLINKPAVECQCSFVGFYAVFAVESPTTTTSTTTTTTTTIRPTSTRSTPTSTEIQAVTRILTTPPTTKATTTPTQLPTTAIREETTSLTSGESVSHLPPGIPIPNTSQNFTFKIQEEFSATVGSNQDAFTSQLKQDILKQVEMPENMIASIDLAPGSILVTLHLVDTDIRTVNDVLPTLAAVLQDGRLSVNGVDGRHLSVPPQRLTLLQRRSDSSFVAWIIICCTGFGLFSIGSLVIAAIVVKRHLRDMTDFTNSSGSPEITNKTPAYGRFHLEQTLDGSEATLSRYRSSVNNPLVVSTIGGLASVMGTNALLPTDHLTSDVHFRLQPSQVENKNSSSPLHQARQLSNLPSSSGNTSGSNGSGSSSFNISHRRTRSRMNEGNGDKLDLEAEGDDSGIVINGQVNVVRSQTPETSGQQAPQVRILPGTPTERGDELYMHISDNQIA</sequence>
<gene>
    <name evidence="6" type="primary">LOC117647012</name>
</gene>
<name>A0A6P8Z2X9_THRPL</name>
<evidence type="ECO:0000313" key="6">
    <source>
        <dbReference type="RefSeq" id="XP_034244385.1"/>
    </source>
</evidence>
<evidence type="ECO:0000256" key="2">
    <source>
        <dbReference type="SAM" id="Phobius"/>
    </source>
</evidence>
<accession>A0A6P8Z2X9</accession>
<evidence type="ECO:0000313" key="5">
    <source>
        <dbReference type="Proteomes" id="UP000515158"/>
    </source>
</evidence>
<organism evidence="6">
    <name type="scientific">Thrips palmi</name>
    <name type="common">Melon thrips</name>
    <dbReference type="NCBI Taxonomy" id="161013"/>
    <lineage>
        <taxon>Eukaryota</taxon>
        <taxon>Metazoa</taxon>
        <taxon>Ecdysozoa</taxon>
        <taxon>Arthropoda</taxon>
        <taxon>Hexapoda</taxon>
        <taxon>Insecta</taxon>
        <taxon>Pterygota</taxon>
        <taxon>Neoptera</taxon>
        <taxon>Paraneoptera</taxon>
        <taxon>Thysanoptera</taxon>
        <taxon>Terebrantia</taxon>
        <taxon>Thripoidea</taxon>
        <taxon>Thripidae</taxon>
        <taxon>Thrips</taxon>
    </lineage>
</organism>
<dbReference type="Proteomes" id="UP000515158">
    <property type="component" value="Unplaced"/>
</dbReference>
<keyword evidence="2" id="KW-1133">Transmembrane helix</keyword>
<feature type="region of interest" description="Disordered" evidence="1">
    <location>
        <begin position="1390"/>
        <end position="1411"/>
    </location>
</feature>
<feature type="region of interest" description="Disordered" evidence="1">
    <location>
        <begin position="1691"/>
        <end position="1754"/>
    </location>
</feature>
<dbReference type="RefSeq" id="XP_034244385.1">
    <property type="nucleotide sequence ID" value="XM_034388494.1"/>
</dbReference>
<dbReference type="OrthoDB" id="8178002at2759"/>
<keyword evidence="2" id="KW-0472">Membrane</keyword>
<evidence type="ECO:0000259" key="4">
    <source>
        <dbReference type="Pfam" id="PF02010"/>
    </source>
</evidence>
<feature type="chain" id="PRO_5028081562" evidence="3">
    <location>
        <begin position="27"/>
        <end position="1806"/>
    </location>
</feature>
<feature type="transmembrane region" description="Helical" evidence="2">
    <location>
        <begin position="1577"/>
        <end position="1603"/>
    </location>
</feature>
<dbReference type="InParanoid" id="A0A6P8Z2X9"/>
<dbReference type="InterPro" id="IPR002859">
    <property type="entry name" value="PKD/REJ-like"/>
</dbReference>
<keyword evidence="5" id="KW-1185">Reference proteome</keyword>
<dbReference type="Pfam" id="PF02010">
    <property type="entry name" value="REJ"/>
    <property type="match status" value="1"/>
</dbReference>
<dbReference type="KEGG" id="tpal:117647012"/>
<feature type="compositionally biased region" description="Low complexity" evidence="1">
    <location>
        <begin position="1708"/>
        <end position="1730"/>
    </location>
</feature>
<reference evidence="6" key="1">
    <citation type="submission" date="2025-08" db="UniProtKB">
        <authorList>
            <consortium name="RefSeq"/>
        </authorList>
    </citation>
    <scope>IDENTIFICATION</scope>
    <source>
        <tissue evidence="6">Total insect</tissue>
    </source>
</reference>
<evidence type="ECO:0000256" key="1">
    <source>
        <dbReference type="SAM" id="MobiDB-lite"/>
    </source>
</evidence>
<keyword evidence="2" id="KW-0812">Transmembrane</keyword>
<protein>
    <submittedName>
        <fullName evidence="6">Uncharacterized protein LOC117647012 isoform X1</fullName>
    </submittedName>
</protein>
<dbReference type="GeneID" id="117647012"/>
<evidence type="ECO:0000256" key="3">
    <source>
        <dbReference type="SAM" id="SignalP"/>
    </source>
</evidence>